<evidence type="ECO:0000313" key="14">
    <source>
        <dbReference type="EMBL" id="MCJ8209642.1"/>
    </source>
</evidence>
<feature type="transmembrane region" description="Helical" evidence="12">
    <location>
        <begin position="70"/>
        <end position="87"/>
    </location>
</feature>
<evidence type="ECO:0000256" key="9">
    <source>
        <dbReference type="ARBA" id="ARBA00023065"/>
    </source>
</evidence>
<evidence type="ECO:0000256" key="8">
    <source>
        <dbReference type="ARBA" id="ARBA00023053"/>
    </source>
</evidence>
<feature type="domain" description="Cation/H+ exchanger transmembrane" evidence="13">
    <location>
        <begin position="13"/>
        <end position="407"/>
    </location>
</feature>
<feature type="transmembrane region" description="Helical" evidence="12">
    <location>
        <begin position="232"/>
        <end position="249"/>
    </location>
</feature>
<evidence type="ECO:0000259" key="13">
    <source>
        <dbReference type="Pfam" id="PF00999"/>
    </source>
</evidence>
<dbReference type="PANTHER" id="PTHR10110:SF195">
    <property type="entry name" value="NA(+)_H(+) ANTIPORTER NHAS2"/>
    <property type="match status" value="1"/>
</dbReference>
<evidence type="ECO:0000256" key="5">
    <source>
        <dbReference type="ARBA" id="ARBA00022475"/>
    </source>
</evidence>
<feature type="transmembrane region" description="Helical" evidence="12">
    <location>
        <begin position="208"/>
        <end position="225"/>
    </location>
</feature>
<dbReference type="GO" id="GO:0015385">
    <property type="term" value="F:sodium:proton antiporter activity"/>
    <property type="evidence" value="ECO:0007669"/>
    <property type="project" value="InterPro"/>
</dbReference>
<keyword evidence="5" id="KW-1003">Cell membrane</keyword>
<dbReference type="EMBL" id="JALJEJ010000003">
    <property type="protein sequence ID" value="MCJ8209642.1"/>
    <property type="molecule type" value="Genomic_DNA"/>
</dbReference>
<protein>
    <submittedName>
        <fullName evidence="14">Sodium:proton antiporter</fullName>
    </submittedName>
</protein>
<keyword evidence="7 12" id="KW-1133">Transmembrane helix</keyword>
<feature type="transmembrane region" description="Helical" evidence="12">
    <location>
        <begin position="353"/>
        <end position="373"/>
    </location>
</feature>
<evidence type="ECO:0000256" key="11">
    <source>
        <dbReference type="ARBA" id="ARBA00023201"/>
    </source>
</evidence>
<dbReference type="Gene3D" id="6.10.140.1330">
    <property type="match status" value="1"/>
</dbReference>
<evidence type="ECO:0000256" key="7">
    <source>
        <dbReference type="ARBA" id="ARBA00022989"/>
    </source>
</evidence>
<dbReference type="Proteomes" id="UP001139450">
    <property type="component" value="Unassembled WGS sequence"/>
</dbReference>
<evidence type="ECO:0000256" key="1">
    <source>
        <dbReference type="ARBA" id="ARBA00004651"/>
    </source>
</evidence>
<dbReference type="InterPro" id="IPR018422">
    <property type="entry name" value="Cation/H_exchanger_CPA1"/>
</dbReference>
<keyword evidence="6 12" id="KW-0812">Transmembrane</keyword>
<organism evidence="14 15">
    <name type="scientific">Mucilaginibacter straminoryzae</name>
    <dbReference type="NCBI Taxonomy" id="2932774"/>
    <lineage>
        <taxon>Bacteria</taxon>
        <taxon>Pseudomonadati</taxon>
        <taxon>Bacteroidota</taxon>
        <taxon>Sphingobacteriia</taxon>
        <taxon>Sphingobacteriales</taxon>
        <taxon>Sphingobacteriaceae</taxon>
        <taxon>Mucilaginibacter</taxon>
    </lineage>
</organism>
<dbReference type="Pfam" id="PF00999">
    <property type="entry name" value="Na_H_Exchanger"/>
    <property type="match status" value="1"/>
</dbReference>
<dbReference type="PANTHER" id="PTHR10110">
    <property type="entry name" value="SODIUM/HYDROGEN EXCHANGER"/>
    <property type="match status" value="1"/>
</dbReference>
<sequence>MDFREILTIIIVLAAVFAYVNHRFIKLPPTIGIMALSLISSLLIALTGNSRSILSEKAIELVSSVDFNDLLMNFMLSFLLFAGSIHVDASKLKAQLGPVALLALLGTVVSTLLVGGGMWYLFSFFGASIPLVYCLLFGALISPTDPVAVLGILKDAKIPESLELKISGESLFNDGVGVVLFITISEVARSTTGHFSWGETLLLFSREAIGGLVFGALLGYIGYLAIRSIDDYKVEVLITIALVLGGYLLADKLHVSGPLAMVVAGIITGNKVKHEAMSDVTRDYLGKFWELVDEILNAVLFLLIGLEILTIKTDSIIFVIGLLTIPLVLAIRWISVFFPLLLLRKWMLFEKNVVTILTWGGLRGGISVALALSLTKDMHRDEFTLITYVVVVFSILVQGLSIGNLAKKLQ</sequence>
<keyword evidence="9" id="KW-0406">Ion transport</keyword>
<evidence type="ECO:0000256" key="2">
    <source>
        <dbReference type="ARBA" id="ARBA00007367"/>
    </source>
</evidence>
<dbReference type="GO" id="GO:0005886">
    <property type="term" value="C:plasma membrane"/>
    <property type="evidence" value="ECO:0007669"/>
    <property type="project" value="UniProtKB-SubCell"/>
</dbReference>
<keyword evidence="11" id="KW-0739">Sodium transport</keyword>
<feature type="transmembrane region" description="Helical" evidence="12">
    <location>
        <begin position="99"/>
        <end position="122"/>
    </location>
</feature>
<evidence type="ECO:0000256" key="3">
    <source>
        <dbReference type="ARBA" id="ARBA00022448"/>
    </source>
</evidence>
<keyword evidence="8" id="KW-0915">Sodium</keyword>
<feature type="transmembrane region" description="Helical" evidence="12">
    <location>
        <begin position="6"/>
        <end position="24"/>
    </location>
</feature>
<feature type="transmembrane region" description="Helical" evidence="12">
    <location>
        <begin position="128"/>
        <end position="150"/>
    </location>
</feature>
<feature type="transmembrane region" description="Helical" evidence="12">
    <location>
        <begin position="316"/>
        <end position="341"/>
    </location>
</feature>
<proteinExistence type="inferred from homology"/>
<dbReference type="GO" id="GO:0098719">
    <property type="term" value="P:sodium ion import across plasma membrane"/>
    <property type="evidence" value="ECO:0007669"/>
    <property type="project" value="TreeGrafter"/>
</dbReference>
<keyword evidence="3" id="KW-0813">Transport</keyword>
<feature type="transmembrane region" description="Helical" evidence="12">
    <location>
        <begin position="284"/>
        <end position="304"/>
    </location>
</feature>
<dbReference type="RefSeq" id="WP_245129476.1">
    <property type="nucleotide sequence ID" value="NZ_JALJEJ010000003.1"/>
</dbReference>
<keyword evidence="10 12" id="KW-0472">Membrane</keyword>
<evidence type="ECO:0000256" key="6">
    <source>
        <dbReference type="ARBA" id="ARBA00022692"/>
    </source>
</evidence>
<comment type="caution">
    <text evidence="14">The sequence shown here is derived from an EMBL/GenBank/DDBJ whole genome shotgun (WGS) entry which is preliminary data.</text>
</comment>
<dbReference type="GO" id="GO:0051453">
    <property type="term" value="P:regulation of intracellular pH"/>
    <property type="evidence" value="ECO:0007669"/>
    <property type="project" value="TreeGrafter"/>
</dbReference>
<reference evidence="14" key="1">
    <citation type="submission" date="2022-04" db="EMBL/GenBank/DDBJ databases">
        <title>Mucilaginibacter sp. RS28 isolated from freshwater.</title>
        <authorList>
            <person name="Ko S.-R."/>
        </authorList>
    </citation>
    <scope>NUCLEOTIDE SEQUENCE</scope>
    <source>
        <strain evidence="14">RS28</strain>
    </source>
</reference>
<name>A0A9X2BBB1_9SPHI</name>
<evidence type="ECO:0000256" key="10">
    <source>
        <dbReference type="ARBA" id="ARBA00023136"/>
    </source>
</evidence>
<comment type="similarity">
    <text evidence="2">Belongs to the monovalent cation:proton antiporter 1 (CPA1) transporter (TC 2.A.36) family.</text>
</comment>
<keyword evidence="4" id="KW-0050">Antiport</keyword>
<feature type="transmembrane region" description="Helical" evidence="12">
    <location>
        <begin position="31"/>
        <end position="50"/>
    </location>
</feature>
<evidence type="ECO:0000256" key="4">
    <source>
        <dbReference type="ARBA" id="ARBA00022449"/>
    </source>
</evidence>
<feature type="transmembrane region" description="Helical" evidence="12">
    <location>
        <begin position="385"/>
        <end position="406"/>
    </location>
</feature>
<dbReference type="AlphaFoldDB" id="A0A9X2BBB1"/>
<dbReference type="GO" id="GO:0015386">
    <property type="term" value="F:potassium:proton antiporter activity"/>
    <property type="evidence" value="ECO:0007669"/>
    <property type="project" value="TreeGrafter"/>
</dbReference>
<gene>
    <name evidence="14" type="ORF">MUY27_07965</name>
</gene>
<evidence type="ECO:0000256" key="12">
    <source>
        <dbReference type="SAM" id="Phobius"/>
    </source>
</evidence>
<evidence type="ECO:0000313" key="15">
    <source>
        <dbReference type="Proteomes" id="UP001139450"/>
    </source>
</evidence>
<keyword evidence="15" id="KW-1185">Reference proteome</keyword>
<accession>A0A9X2BBB1</accession>
<comment type="subcellular location">
    <subcellularLocation>
        <location evidence="1">Cell membrane</location>
        <topology evidence="1">Multi-pass membrane protein</topology>
    </subcellularLocation>
</comment>
<dbReference type="InterPro" id="IPR006153">
    <property type="entry name" value="Cation/H_exchanger_TM"/>
</dbReference>